<name>A0A386WH44_9ACTN</name>
<reference evidence="3 4" key="1">
    <citation type="submission" date="2017-10" db="EMBL/GenBank/DDBJ databases">
        <title>Integration of genomic and chemical information greatly accelerates assignment of the full stereostructure of myelolactone, a potent inhibitor of myeloma from a marine-derived Micromonospora.</title>
        <authorList>
            <person name="Kim M.C."/>
            <person name="Machado H."/>
            <person name="Jensen P.R."/>
            <person name="Fenical W."/>
        </authorList>
    </citation>
    <scope>NUCLEOTIDE SEQUENCE [LARGE SCALE GENOMIC DNA]</scope>
    <source>
        <strain evidence="3 4">CNY-010</strain>
    </source>
</reference>
<evidence type="ECO:0000259" key="2">
    <source>
        <dbReference type="Pfam" id="PF13474"/>
    </source>
</evidence>
<feature type="domain" description="SnoaL-like" evidence="2">
    <location>
        <begin position="148"/>
        <end position="270"/>
    </location>
</feature>
<proteinExistence type="predicted"/>
<feature type="region of interest" description="Disordered" evidence="1">
    <location>
        <begin position="272"/>
        <end position="305"/>
    </location>
</feature>
<dbReference type="KEGG" id="mtua:CSH63_05990"/>
<dbReference type="Gene3D" id="3.10.450.50">
    <property type="match status" value="2"/>
</dbReference>
<dbReference type="EMBL" id="CP024087">
    <property type="protein sequence ID" value="AYF26988.1"/>
    <property type="molecule type" value="Genomic_DNA"/>
</dbReference>
<sequence length="305" mass="33523">MPSNEEQIRALVERWAAAVHDGNLAGVLADHAEDMVMFDVPPPYEGVRGLAAYREIWPPFFRWQAQGASFEVESLDVEAGEDVAFAYALLRCGTAADFAARPENRLRLTLGLRRREGRWVVTHEHHSFPLADPAAEPAPDAAAAEAEVRRLHQRWFEGTAAKDLDALMDAVADDVVSYEHDQPLRHVGVNAVREVCAAGLEASGDGSVAWDVPDLTIVVDGDLAVAWGLNRVSVRPSGGPPIESWSRGTRVFQRRDGAWLMTHQHLSYPYDPSTGAALTDLRPQRRGTTSHTEPSIDVHPTDRCA</sequence>
<dbReference type="AlphaFoldDB" id="A0A386WH44"/>
<dbReference type="SUPFAM" id="SSF54427">
    <property type="entry name" value="NTF2-like"/>
    <property type="match status" value="2"/>
</dbReference>
<evidence type="ECO:0000313" key="3">
    <source>
        <dbReference type="EMBL" id="AYF26988.1"/>
    </source>
</evidence>
<dbReference type="NCBIfam" id="TIGR02246">
    <property type="entry name" value="SgcJ/EcaC family oxidoreductase"/>
    <property type="match status" value="1"/>
</dbReference>
<protein>
    <submittedName>
        <fullName evidence="3">DUF4440 domain-containing protein</fullName>
    </submittedName>
</protein>
<organism evidence="3 4">
    <name type="scientific">Micromonospora tulbaghiae</name>
    <dbReference type="NCBI Taxonomy" id="479978"/>
    <lineage>
        <taxon>Bacteria</taxon>
        <taxon>Bacillati</taxon>
        <taxon>Actinomycetota</taxon>
        <taxon>Actinomycetes</taxon>
        <taxon>Micromonosporales</taxon>
        <taxon>Micromonosporaceae</taxon>
        <taxon>Micromonospora</taxon>
    </lineage>
</organism>
<dbReference type="InterPro" id="IPR032710">
    <property type="entry name" value="NTF2-like_dom_sf"/>
</dbReference>
<dbReference type="InterPro" id="IPR011944">
    <property type="entry name" value="Steroid_delta5-4_isomerase"/>
</dbReference>
<gene>
    <name evidence="3" type="ORF">CSH63_05990</name>
</gene>
<evidence type="ECO:0000256" key="1">
    <source>
        <dbReference type="SAM" id="MobiDB-lite"/>
    </source>
</evidence>
<accession>A0A386WH44</accession>
<feature type="domain" description="SnoaL-like" evidence="2">
    <location>
        <begin position="8"/>
        <end position="130"/>
    </location>
</feature>
<feature type="compositionally biased region" description="Basic and acidic residues" evidence="1">
    <location>
        <begin position="294"/>
        <end position="305"/>
    </location>
</feature>
<evidence type="ECO:0000313" key="4">
    <source>
        <dbReference type="Proteomes" id="UP000267804"/>
    </source>
</evidence>
<dbReference type="Proteomes" id="UP000267804">
    <property type="component" value="Chromosome"/>
</dbReference>
<dbReference type="InterPro" id="IPR037401">
    <property type="entry name" value="SnoaL-like"/>
</dbReference>
<dbReference type="Pfam" id="PF13474">
    <property type="entry name" value="SnoaL_3"/>
    <property type="match status" value="2"/>
</dbReference>